<organism evidence="3 4">
    <name type="scientific">Flagellimonas zhangzhouensis</name>
    <dbReference type="NCBI Taxonomy" id="1073328"/>
    <lineage>
        <taxon>Bacteria</taxon>
        <taxon>Pseudomonadati</taxon>
        <taxon>Bacteroidota</taxon>
        <taxon>Flavobacteriia</taxon>
        <taxon>Flavobacteriales</taxon>
        <taxon>Flavobacteriaceae</taxon>
        <taxon>Flagellimonas</taxon>
    </lineage>
</organism>
<keyword evidence="4" id="KW-1185">Reference proteome</keyword>
<proteinExistence type="predicted"/>
<feature type="chain" id="PRO_5011547059" evidence="1">
    <location>
        <begin position="19"/>
        <end position="165"/>
    </location>
</feature>
<sequence>MKFKALIGLLFLSLVVTAQNSEKQKINQVLDDWHLAAANADFDAYFGLMTKDGVFLGTDATENWQNDEFRSFSKPYFDQGKAWSFTSVERNVYLNEAKTFAWFDELLDTQMKICRGSGVLKKENGQWKIAHYVLSIAVPNENVDELIQIKEAKDDALLLELKKKN</sequence>
<evidence type="ECO:0000259" key="2">
    <source>
        <dbReference type="Pfam" id="PF13474"/>
    </source>
</evidence>
<reference evidence="4" key="1">
    <citation type="submission" date="2016-10" db="EMBL/GenBank/DDBJ databases">
        <authorList>
            <person name="Varghese N."/>
            <person name="Submissions S."/>
        </authorList>
    </citation>
    <scope>NUCLEOTIDE SEQUENCE [LARGE SCALE GENOMIC DNA]</scope>
    <source>
        <strain evidence="4">DSM 25030</strain>
    </source>
</reference>
<feature type="signal peptide" evidence="1">
    <location>
        <begin position="1"/>
        <end position="18"/>
    </location>
</feature>
<dbReference type="InterPro" id="IPR032710">
    <property type="entry name" value="NTF2-like_dom_sf"/>
</dbReference>
<accession>A0A1H2U551</accession>
<feature type="domain" description="SnoaL-like" evidence="2">
    <location>
        <begin position="26"/>
        <end position="139"/>
    </location>
</feature>
<dbReference type="Pfam" id="PF13474">
    <property type="entry name" value="SnoaL_3"/>
    <property type="match status" value="1"/>
</dbReference>
<dbReference type="AlphaFoldDB" id="A0A1H2U551"/>
<evidence type="ECO:0000313" key="4">
    <source>
        <dbReference type="Proteomes" id="UP000199592"/>
    </source>
</evidence>
<dbReference type="InterPro" id="IPR037401">
    <property type="entry name" value="SnoaL-like"/>
</dbReference>
<dbReference type="SUPFAM" id="SSF54427">
    <property type="entry name" value="NTF2-like"/>
    <property type="match status" value="1"/>
</dbReference>
<protein>
    <submittedName>
        <fullName evidence="3">SnoaL-like domain-containing protein</fullName>
    </submittedName>
</protein>
<name>A0A1H2U551_9FLAO</name>
<evidence type="ECO:0000256" key="1">
    <source>
        <dbReference type="SAM" id="SignalP"/>
    </source>
</evidence>
<dbReference type="Gene3D" id="3.10.450.50">
    <property type="match status" value="1"/>
</dbReference>
<dbReference type="RefSeq" id="WP_090292959.1">
    <property type="nucleotide sequence ID" value="NZ_FNKI01000001.1"/>
</dbReference>
<keyword evidence="1" id="KW-0732">Signal</keyword>
<dbReference type="STRING" id="1073328.SAMN05216294_0843"/>
<dbReference type="EMBL" id="FNMY01000002">
    <property type="protein sequence ID" value="SDW51295.1"/>
    <property type="molecule type" value="Genomic_DNA"/>
</dbReference>
<evidence type="ECO:0000313" key="3">
    <source>
        <dbReference type="EMBL" id="SDW51295.1"/>
    </source>
</evidence>
<dbReference type="Proteomes" id="UP000199592">
    <property type="component" value="Unassembled WGS sequence"/>
</dbReference>
<gene>
    <name evidence="3" type="ORF">SAMN04487892_1451</name>
</gene>
<dbReference type="OrthoDB" id="271716at2"/>